<dbReference type="PROSITE" id="PS51257">
    <property type="entry name" value="PROKAR_LIPOPROTEIN"/>
    <property type="match status" value="1"/>
</dbReference>
<dbReference type="Proteomes" id="UP000253065">
    <property type="component" value="Unassembled WGS sequence"/>
</dbReference>
<dbReference type="AlphaFoldDB" id="A0A368V5G6"/>
<evidence type="ECO:0000256" key="2">
    <source>
        <dbReference type="ARBA" id="ARBA00022670"/>
    </source>
</evidence>
<keyword evidence="3" id="KW-0479">Metal-binding</keyword>
<organism evidence="9 10">
    <name type="scientific">Marinobacter nauticus</name>
    <name type="common">Marinobacter hydrocarbonoclasticus</name>
    <name type="synonym">Marinobacter aquaeolei</name>
    <dbReference type="NCBI Taxonomy" id="2743"/>
    <lineage>
        <taxon>Bacteria</taxon>
        <taxon>Pseudomonadati</taxon>
        <taxon>Pseudomonadota</taxon>
        <taxon>Gammaproteobacteria</taxon>
        <taxon>Pseudomonadales</taxon>
        <taxon>Marinobacteraceae</taxon>
        <taxon>Marinobacter</taxon>
    </lineage>
</organism>
<dbReference type="PANTHER" id="PTHR22726:SF1">
    <property type="entry name" value="METALLOENDOPEPTIDASE OMA1, MITOCHONDRIAL"/>
    <property type="match status" value="1"/>
</dbReference>
<gene>
    <name evidence="9" type="ORF">DET51_103147</name>
    <name evidence="8" type="ORF">DET64_103147</name>
</gene>
<evidence type="ECO:0000256" key="1">
    <source>
        <dbReference type="ARBA" id="ARBA00001947"/>
    </source>
</evidence>
<dbReference type="EMBL" id="QPJB01000003">
    <property type="protein sequence ID" value="RCW36356.1"/>
    <property type="molecule type" value="Genomic_DNA"/>
</dbReference>
<dbReference type="GO" id="GO:0016020">
    <property type="term" value="C:membrane"/>
    <property type="evidence" value="ECO:0007669"/>
    <property type="project" value="TreeGrafter"/>
</dbReference>
<dbReference type="InterPro" id="IPR051156">
    <property type="entry name" value="Mito/Outer_Membr_Metalloprot"/>
</dbReference>
<dbReference type="InterPro" id="IPR001915">
    <property type="entry name" value="Peptidase_M48"/>
</dbReference>
<evidence type="ECO:0000256" key="5">
    <source>
        <dbReference type="ARBA" id="ARBA00022833"/>
    </source>
</evidence>
<evidence type="ECO:0000313" key="11">
    <source>
        <dbReference type="Proteomes" id="UP000253065"/>
    </source>
</evidence>
<feature type="domain" description="Peptidase M48" evidence="7">
    <location>
        <begin position="111"/>
        <end position="251"/>
    </location>
</feature>
<dbReference type="GO" id="GO:0051603">
    <property type="term" value="P:proteolysis involved in protein catabolic process"/>
    <property type="evidence" value="ECO:0007669"/>
    <property type="project" value="TreeGrafter"/>
</dbReference>
<accession>A0A368V5G6</accession>
<dbReference type="GO" id="GO:0004222">
    <property type="term" value="F:metalloendopeptidase activity"/>
    <property type="evidence" value="ECO:0007669"/>
    <property type="project" value="InterPro"/>
</dbReference>
<dbReference type="Proteomes" id="UP000252795">
    <property type="component" value="Unassembled WGS sequence"/>
</dbReference>
<evidence type="ECO:0000313" key="8">
    <source>
        <dbReference type="EMBL" id="RBP75547.1"/>
    </source>
</evidence>
<comment type="cofactor">
    <cofactor evidence="1">
        <name>Zn(2+)</name>
        <dbReference type="ChEBI" id="CHEBI:29105"/>
    </cofactor>
</comment>
<evidence type="ECO:0000256" key="3">
    <source>
        <dbReference type="ARBA" id="ARBA00022723"/>
    </source>
</evidence>
<proteinExistence type="predicted"/>
<evidence type="ECO:0000313" key="9">
    <source>
        <dbReference type="EMBL" id="RCW36356.1"/>
    </source>
</evidence>
<evidence type="ECO:0000259" key="7">
    <source>
        <dbReference type="Pfam" id="PF01435"/>
    </source>
</evidence>
<dbReference type="Gene3D" id="3.30.2010.10">
    <property type="entry name" value="Metalloproteases ('zincins'), catalytic domain"/>
    <property type="match status" value="1"/>
</dbReference>
<evidence type="ECO:0000313" key="10">
    <source>
        <dbReference type="Proteomes" id="UP000252795"/>
    </source>
</evidence>
<keyword evidence="2 9" id="KW-0645">Protease</keyword>
<dbReference type="PANTHER" id="PTHR22726">
    <property type="entry name" value="METALLOENDOPEPTIDASE OMA1"/>
    <property type="match status" value="1"/>
</dbReference>
<keyword evidence="5" id="KW-0862">Zinc</keyword>
<keyword evidence="4" id="KW-0378">Hydrolase</keyword>
<dbReference type="EMBL" id="QNSA01000003">
    <property type="protein sequence ID" value="RBP75547.1"/>
    <property type="molecule type" value="Genomic_DNA"/>
</dbReference>
<dbReference type="RefSeq" id="WP_113879366.1">
    <property type="nucleotide sequence ID" value="NZ_QNSA01000003.1"/>
</dbReference>
<keyword evidence="11" id="KW-1185">Reference proteome</keyword>
<dbReference type="Pfam" id="PF01435">
    <property type="entry name" value="Peptidase_M48"/>
    <property type="match status" value="1"/>
</dbReference>
<comment type="caution">
    <text evidence="9">The sequence shown here is derived from an EMBL/GenBank/DDBJ whole genome shotgun (WGS) entry which is preliminary data.</text>
</comment>
<name>A0A368V5G6_MARNT</name>
<reference evidence="9 10" key="1">
    <citation type="submission" date="2018-07" db="EMBL/GenBank/DDBJ databases">
        <title>Freshwater and sediment microbial communities from various areas in North America, analyzing microbe dynamics in response to fracking.</title>
        <authorList>
            <person name="Lamendella R."/>
        </authorList>
    </citation>
    <scope>NUCLEOTIDE SEQUENCE [LARGE SCALE GENOMIC DNA]</scope>
    <source>
        <strain evidence="9 10">114E</strain>
        <strain evidence="8 11">114E_o</strain>
    </source>
</reference>
<evidence type="ECO:0000256" key="4">
    <source>
        <dbReference type="ARBA" id="ARBA00022801"/>
    </source>
</evidence>
<evidence type="ECO:0000256" key="6">
    <source>
        <dbReference type="ARBA" id="ARBA00023049"/>
    </source>
</evidence>
<sequence>MNCHNKTALVLVAVCFGLIGCSSSPYQSKDWSTNKEMRQQEINELVVQAGQYQAVGQDPSEDAVRLRSDSVAPLNARDVTPALQAIAEELAESWYGGPCHCQVRVGPSYSFGGFTYPEGTVVIQAGTLEYLDTRDEVAALLAHELSHLWLNHHQKNELQSTTKGITDLAQAISLFGNDDKARETTLRMGGSTDALVAAAGFTQWNRQQETEADLLAVKILEKSRYSPMAMIALLTKLKNDKEGIPVAGSAYEEMMTVAALKARKQEAEVSDNQLQKWLSSVASDMGGREYLSSEERRTIVRMVIYDLDGAILARSFTDLQIDVDALAPVTSLKTIHTYPPASKDYAQLVDRALASEPENLHLQLLKFRALLARGEQQKAREMAEAFIARPDASFSVLSEATRFLDQQSGLSDTDKKRLMHDAVSRLADLDLPDAYVADEYYLSKRYQVPGVSALKEKLCEAGAGKVVVRERCDLARQALERNVSFYELLARAESQ</sequence>
<keyword evidence="6" id="KW-0482">Metalloprotease</keyword>
<dbReference type="GO" id="GO:0046872">
    <property type="term" value="F:metal ion binding"/>
    <property type="evidence" value="ECO:0007669"/>
    <property type="project" value="UniProtKB-KW"/>
</dbReference>
<protein>
    <submittedName>
        <fullName evidence="8 9">Zn-dependent protease</fullName>
    </submittedName>
</protein>